<reference evidence="11" key="1">
    <citation type="journal article" date="2021" name="PeerJ">
        <title>Extensive microbial diversity within the chicken gut microbiome revealed by metagenomics and culture.</title>
        <authorList>
            <person name="Gilroy R."/>
            <person name="Ravi A."/>
            <person name="Getino M."/>
            <person name="Pursley I."/>
            <person name="Horton D.L."/>
            <person name="Alikhan N.F."/>
            <person name="Baker D."/>
            <person name="Gharbi K."/>
            <person name="Hall N."/>
            <person name="Watson M."/>
            <person name="Adriaenssens E.M."/>
            <person name="Foster-Nyarko E."/>
            <person name="Jarju S."/>
            <person name="Secka A."/>
            <person name="Antonio M."/>
            <person name="Oren A."/>
            <person name="Chaudhuri R.R."/>
            <person name="La Ragione R."/>
            <person name="Hildebrand F."/>
            <person name="Pallen M.J."/>
        </authorList>
    </citation>
    <scope>NUCLEOTIDE SEQUENCE</scope>
    <source>
        <strain evidence="11">9264</strain>
    </source>
</reference>
<name>A0A9D2RHJ0_9BURK</name>
<evidence type="ECO:0000259" key="10">
    <source>
        <dbReference type="Pfam" id="PF10502"/>
    </source>
</evidence>
<keyword evidence="8" id="KW-0812">Transmembrane</keyword>
<dbReference type="PANTHER" id="PTHR43390">
    <property type="entry name" value="SIGNAL PEPTIDASE I"/>
    <property type="match status" value="1"/>
</dbReference>
<dbReference type="PROSITE" id="PS00761">
    <property type="entry name" value="SPASE_I_3"/>
    <property type="match status" value="1"/>
</dbReference>
<evidence type="ECO:0000256" key="8">
    <source>
        <dbReference type="RuleBase" id="RU003993"/>
    </source>
</evidence>
<feature type="active site" evidence="7">
    <location>
        <position position="102"/>
    </location>
</feature>
<dbReference type="InterPro" id="IPR019757">
    <property type="entry name" value="Pept_S26A_signal_pept_1_Lys-AS"/>
</dbReference>
<dbReference type="EC" id="3.4.21.89" evidence="3 8"/>
<evidence type="ECO:0000256" key="3">
    <source>
        <dbReference type="ARBA" id="ARBA00013208"/>
    </source>
</evidence>
<dbReference type="PANTHER" id="PTHR43390:SF1">
    <property type="entry name" value="CHLOROPLAST PROCESSING PEPTIDASE"/>
    <property type="match status" value="1"/>
</dbReference>
<evidence type="ECO:0000256" key="4">
    <source>
        <dbReference type="ARBA" id="ARBA00019232"/>
    </source>
</evidence>
<dbReference type="Pfam" id="PF10502">
    <property type="entry name" value="Peptidase_S26"/>
    <property type="match status" value="1"/>
</dbReference>
<proteinExistence type="inferred from homology"/>
<keyword evidence="6 8" id="KW-0378">Hydrolase</keyword>
<dbReference type="CDD" id="cd06530">
    <property type="entry name" value="S26_SPase_I"/>
    <property type="match status" value="1"/>
</dbReference>
<feature type="transmembrane region" description="Helical" evidence="8">
    <location>
        <begin position="68"/>
        <end position="88"/>
    </location>
</feature>
<gene>
    <name evidence="11" type="primary">lepB</name>
    <name evidence="11" type="ORF">H9906_08135</name>
</gene>
<evidence type="ECO:0000256" key="2">
    <source>
        <dbReference type="ARBA" id="ARBA00009370"/>
    </source>
</evidence>
<comment type="similarity">
    <text evidence="2 9">Belongs to the peptidase S26 family.</text>
</comment>
<dbReference type="SUPFAM" id="SSF51306">
    <property type="entry name" value="LexA/Signal peptidase"/>
    <property type="match status" value="1"/>
</dbReference>
<sequence>MHWDFVLILFIVLVLSGIIWVWDRVALLPKRRQRAREAMAAIPEAPGVNPAAIEQQRREAYTQTLNTMPWWVSTGVSLFPVILFVFILRSFLFEPFRIPSGSMMPTLKQGDFILVNKYEYGVRLPIINKKIIDIGQPARGDVLVFRYPVDPAMDYIKRVVGLPGDKVDYIDKTLYINGKEVPTQYVGEYYEPDRGSYTREYTESLAKLKNQILVDKNQRQTYHPIQSFPDMDQCHYSLAGVSCEVPAGHYFVMGDNRDNSLDSRYWGFVPDQNIVGRAFFIWMNFGEMSRIGRFH</sequence>
<keyword evidence="5 8" id="KW-0645">Protease</keyword>
<protein>
    <recommendedName>
        <fullName evidence="4 8">Signal peptidase I</fullName>
        <ecNumber evidence="3 8">3.4.21.89</ecNumber>
    </recommendedName>
</protein>
<dbReference type="NCBIfam" id="TIGR02227">
    <property type="entry name" value="sigpep_I_bact"/>
    <property type="match status" value="1"/>
</dbReference>
<organism evidence="11 12">
    <name type="scientific">Candidatus Paenalcaligenes intestinipullorum</name>
    <dbReference type="NCBI Taxonomy" id="2838718"/>
    <lineage>
        <taxon>Bacteria</taxon>
        <taxon>Pseudomonadati</taxon>
        <taxon>Pseudomonadota</taxon>
        <taxon>Betaproteobacteria</taxon>
        <taxon>Burkholderiales</taxon>
        <taxon>Alcaligenaceae</taxon>
        <taxon>Paenalcaligenes</taxon>
    </lineage>
</organism>
<comment type="caution">
    <text evidence="11">The sequence shown here is derived from an EMBL/GenBank/DDBJ whole genome shotgun (WGS) entry which is preliminary data.</text>
</comment>
<dbReference type="InterPro" id="IPR019756">
    <property type="entry name" value="Pept_S26A_signal_pept_1_Ser-AS"/>
</dbReference>
<dbReference type="InterPro" id="IPR019758">
    <property type="entry name" value="Pept_S26A_signal_pept_1_CS"/>
</dbReference>
<dbReference type="GO" id="GO:0006465">
    <property type="term" value="P:signal peptide processing"/>
    <property type="evidence" value="ECO:0007669"/>
    <property type="project" value="InterPro"/>
</dbReference>
<dbReference type="GO" id="GO:0009003">
    <property type="term" value="F:signal peptidase activity"/>
    <property type="evidence" value="ECO:0007669"/>
    <property type="project" value="UniProtKB-EC"/>
</dbReference>
<reference evidence="11" key="2">
    <citation type="submission" date="2021-04" db="EMBL/GenBank/DDBJ databases">
        <authorList>
            <person name="Gilroy R."/>
        </authorList>
    </citation>
    <scope>NUCLEOTIDE SEQUENCE</scope>
    <source>
        <strain evidence="11">9264</strain>
    </source>
</reference>
<evidence type="ECO:0000256" key="6">
    <source>
        <dbReference type="ARBA" id="ARBA00022801"/>
    </source>
</evidence>
<evidence type="ECO:0000256" key="5">
    <source>
        <dbReference type="ARBA" id="ARBA00022670"/>
    </source>
</evidence>
<accession>A0A9D2RHJ0</accession>
<dbReference type="InterPro" id="IPR000223">
    <property type="entry name" value="Pept_S26A_signal_pept_1"/>
</dbReference>
<dbReference type="PROSITE" id="PS00501">
    <property type="entry name" value="SPASE_I_1"/>
    <property type="match status" value="1"/>
</dbReference>
<feature type="active site" evidence="7">
    <location>
        <position position="157"/>
    </location>
</feature>
<dbReference type="Gene3D" id="2.10.109.10">
    <property type="entry name" value="Umud Fragment, subunit A"/>
    <property type="match status" value="1"/>
</dbReference>
<evidence type="ECO:0000313" key="11">
    <source>
        <dbReference type="EMBL" id="HJD44975.1"/>
    </source>
</evidence>
<keyword evidence="8" id="KW-0472">Membrane</keyword>
<evidence type="ECO:0000313" key="12">
    <source>
        <dbReference type="Proteomes" id="UP000823889"/>
    </source>
</evidence>
<feature type="transmembrane region" description="Helical" evidence="8">
    <location>
        <begin position="5"/>
        <end position="22"/>
    </location>
</feature>
<evidence type="ECO:0000256" key="1">
    <source>
        <dbReference type="ARBA" id="ARBA00000677"/>
    </source>
</evidence>
<comment type="caution">
    <text evidence="9">Lacks conserved residue(s) required for the propagation of feature annotation.</text>
</comment>
<feature type="domain" description="Peptidase S26" evidence="10">
    <location>
        <begin position="73"/>
        <end position="283"/>
    </location>
</feature>
<dbReference type="PRINTS" id="PR00727">
    <property type="entry name" value="LEADERPTASE"/>
</dbReference>
<dbReference type="GO" id="GO:0016020">
    <property type="term" value="C:membrane"/>
    <property type="evidence" value="ECO:0007669"/>
    <property type="project" value="UniProtKB-SubCell"/>
</dbReference>
<dbReference type="AlphaFoldDB" id="A0A9D2RHJ0"/>
<dbReference type="InterPro" id="IPR036286">
    <property type="entry name" value="LexA/Signal_pep-like_sf"/>
</dbReference>
<dbReference type="PROSITE" id="PS00760">
    <property type="entry name" value="SPASE_I_2"/>
    <property type="match status" value="1"/>
</dbReference>
<comment type="catalytic activity">
    <reaction evidence="1 8">
        <text>Cleavage of hydrophobic, N-terminal signal or leader sequences from secreted and periplasmic proteins.</text>
        <dbReference type="EC" id="3.4.21.89"/>
    </reaction>
</comment>
<keyword evidence="8" id="KW-1133">Transmembrane helix</keyword>
<comment type="subcellular location">
    <subcellularLocation>
        <location evidence="9">Membrane</location>
        <topology evidence="9">Single-pass type II membrane protein</topology>
    </subcellularLocation>
</comment>
<dbReference type="InterPro" id="IPR019533">
    <property type="entry name" value="Peptidase_S26"/>
</dbReference>
<dbReference type="EMBL" id="DWUQ01000168">
    <property type="protein sequence ID" value="HJD44975.1"/>
    <property type="molecule type" value="Genomic_DNA"/>
</dbReference>
<evidence type="ECO:0000256" key="9">
    <source>
        <dbReference type="RuleBase" id="RU362042"/>
    </source>
</evidence>
<evidence type="ECO:0000256" key="7">
    <source>
        <dbReference type="PIRSR" id="PIRSR600223-1"/>
    </source>
</evidence>
<dbReference type="GO" id="GO:0004252">
    <property type="term" value="F:serine-type endopeptidase activity"/>
    <property type="evidence" value="ECO:0007669"/>
    <property type="project" value="InterPro"/>
</dbReference>
<dbReference type="Proteomes" id="UP000823889">
    <property type="component" value="Unassembled WGS sequence"/>
</dbReference>